<name>A0A2P2PWY8_RHIMU</name>
<protein>
    <submittedName>
        <fullName evidence="2">Uncharacterized protein</fullName>
    </submittedName>
</protein>
<feature type="transmembrane region" description="Helical" evidence="1">
    <location>
        <begin position="12"/>
        <end position="32"/>
    </location>
</feature>
<proteinExistence type="predicted"/>
<keyword evidence="1" id="KW-0812">Transmembrane</keyword>
<dbReference type="AlphaFoldDB" id="A0A2P2PWY8"/>
<keyword evidence="1" id="KW-1133">Transmembrane helix</keyword>
<dbReference type="EMBL" id="GGEC01078770">
    <property type="protein sequence ID" value="MBX59254.1"/>
    <property type="molecule type" value="Transcribed_RNA"/>
</dbReference>
<sequence>MQFTYCHTFCTFVALVITDIFITRLFGLLFPLPDSDPPSPS</sequence>
<evidence type="ECO:0000313" key="2">
    <source>
        <dbReference type="EMBL" id="MBX59254.1"/>
    </source>
</evidence>
<reference evidence="2" key="1">
    <citation type="submission" date="2018-02" db="EMBL/GenBank/DDBJ databases">
        <title>Rhizophora mucronata_Transcriptome.</title>
        <authorList>
            <person name="Meera S.P."/>
            <person name="Sreeshan A."/>
            <person name="Augustine A."/>
        </authorList>
    </citation>
    <scope>NUCLEOTIDE SEQUENCE</scope>
    <source>
        <tissue evidence="2">Leaf</tissue>
    </source>
</reference>
<accession>A0A2P2PWY8</accession>
<evidence type="ECO:0000256" key="1">
    <source>
        <dbReference type="SAM" id="Phobius"/>
    </source>
</evidence>
<organism evidence="2">
    <name type="scientific">Rhizophora mucronata</name>
    <name type="common">Asiatic mangrove</name>
    <dbReference type="NCBI Taxonomy" id="61149"/>
    <lineage>
        <taxon>Eukaryota</taxon>
        <taxon>Viridiplantae</taxon>
        <taxon>Streptophyta</taxon>
        <taxon>Embryophyta</taxon>
        <taxon>Tracheophyta</taxon>
        <taxon>Spermatophyta</taxon>
        <taxon>Magnoliopsida</taxon>
        <taxon>eudicotyledons</taxon>
        <taxon>Gunneridae</taxon>
        <taxon>Pentapetalae</taxon>
        <taxon>rosids</taxon>
        <taxon>fabids</taxon>
        <taxon>Malpighiales</taxon>
        <taxon>Rhizophoraceae</taxon>
        <taxon>Rhizophora</taxon>
    </lineage>
</organism>
<keyword evidence="1" id="KW-0472">Membrane</keyword>